<dbReference type="Proteomes" id="UP001569200">
    <property type="component" value="Unassembled WGS sequence"/>
</dbReference>
<sequence length="106" mass="11991">MKLIDSLRLRFEDQIVTITVTIVVIACLLALISAFVILAKSALCHFEISNDIYTQIISGSHEYDEIKQMSMSFLANDNRIDYCEASELQKAYDRLTSSKAVLLGWL</sequence>
<keyword evidence="1" id="KW-1133">Transmembrane helix</keyword>
<dbReference type="EMBL" id="JBGOOW010000069">
    <property type="protein sequence ID" value="MEZ8183921.1"/>
    <property type="molecule type" value="Genomic_DNA"/>
</dbReference>
<feature type="transmembrane region" description="Helical" evidence="1">
    <location>
        <begin position="15"/>
        <end position="39"/>
    </location>
</feature>
<evidence type="ECO:0000313" key="3">
    <source>
        <dbReference type="Proteomes" id="UP001569200"/>
    </source>
</evidence>
<evidence type="ECO:0008006" key="4">
    <source>
        <dbReference type="Google" id="ProtNLM"/>
    </source>
</evidence>
<dbReference type="PROSITE" id="PS51257">
    <property type="entry name" value="PROKAR_LIPOPROTEIN"/>
    <property type="match status" value="1"/>
</dbReference>
<proteinExistence type="predicted"/>
<evidence type="ECO:0000256" key="1">
    <source>
        <dbReference type="SAM" id="Phobius"/>
    </source>
</evidence>
<organism evidence="2 3">
    <name type="scientific">Vibrio splendidus</name>
    <dbReference type="NCBI Taxonomy" id="29497"/>
    <lineage>
        <taxon>Bacteria</taxon>
        <taxon>Pseudomonadati</taxon>
        <taxon>Pseudomonadota</taxon>
        <taxon>Gammaproteobacteria</taxon>
        <taxon>Vibrionales</taxon>
        <taxon>Vibrionaceae</taxon>
        <taxon>Vibrio</taxon>
    </lineage>
</organism>
<gene>
    <name evidence="2" type="ORF">ACED33_24950</name>
</gene>
<evidence type="ECO:0000313" key="2">
    <source>
        <dbReference type="EMBL" id="MEZ8183921.1"/>
    </source>
</evidence>
<keyword evidence="1" id="KW-0472">Membrane</keyword>
<reference evidence="2 3" key="1">
    <citation type="submission" date="2024-06" db="EMBL/GenBank/DDBJ databases">
        <authorList>
            <person name="Steensen K."/>
            <person name="Seneca J."/>
            <person name="Bartlau N."/>
            <person name="Yu A.X."/>
            <person name="Polz M.F."/>
        </authorList>
    </citation>
    <scope>NUCLEOTIDE SEQUENCE [LARGE SCALE GENOMIC DNA]</scope>
    <source>
        <strain evidence="2 3">1F145</strain>
    </source>
</reference>
<keyword evidence="3" id="KW-1185">Reference proteome</keyword>
<dbReference type="RefSeq" id="WP_371691457.1">
    <property type="nucleotide sequence ID" value="NZ_JBGONW010000032.1"/>
</dbReference>
<name>A0ABV4M0T7_VIBSP</name>
<keyword evidence="1" id="KW-0812">Transmembrane</keyword>
<comment type="caution">
    <text evidence="2">The sequence shown here is derived from an EMBL/GenBank/DDBJ whole genome shotgun (WGS) entry which is preliminary data.</text>
</comment>
<protein>
    <recommendedName>
        <fullName evidence="4">Cell division protein FtsX</fullName>
    </recommendedName>
</protein>
<accession>A0ABV4M0T7</accession>